<reference evidence="4 5" key="1">
    <citation type="submission" date="2017-02" db="EMBL/GenBank/DDBJ databases">
        <authorList>
            <person name="Peterson S.W."/>
        </authorList>
    </citation>
    <scope>NUCLEOTIDE SEQUENCE [LARGE SCALE GENOMIC DNA]</scope>
    <source>
        <strain evidence="4 5">LSP_Lj1</strain>
    </source>
</reference>
<dbReference type="STRING" id="1255658.FM114_06325"/>
<dbReference type="SMART" id="SM00858">
    <property type="entry name" value="SAF"/>
    <property type="match status" value="1"/>
</dbReference>
<protein>
    <submittedName>
        <fullName evidence="4">Putative membrane protein</fullName>
    </submittedName>
</protein>
<name>A0A1R4JAA6_9ACTN</name>
<dbReference type="CDD" id="cd11614">
    <property type="entry name" value="SAF_CpaB_FlgA_like"/>
    <property type="match status" value="1"/>
</dbReference>
<accession>A0A1R4JAA6</accession>
<dbReference type="Proteomes" id="UP000188342">
    <property type="component" value="Unassembled WGS sequence"/>
</dbReference>
<evidence type="ECO:0000256" key="2">
    <source>
        <dbReference type="SAM" id="Phobius"/>
    </source>
</evidence>
<sequence>MSTTTGARPRASQRERGRPENEQAVAVPVGHLKARRSPRLVAAGLLVACLGGLGGAMAYQQASHANQVIVVQHTVPRGEVVRQSDLAVVTIGSAPGVHTTPARDLDALIGRRALVDLPAGSLVATESVGEPRLPDGTAQLGLKLAAGRLPVEPLPAGTPVDLVEVTSDKQGVTAATQSSSLVVEARIQTAGQPSPDGSAVVLDVAVPAAQAQRIADLAARDLLVIVRRPGG</sequence>
<dbReference type="Pfam" id="PF08666">
    <property type="entry name" value="SAF"/>
    <property type="match status" value="1"/>
</dbReference>
<gene>
    <name evidence="4" type="ORF">FM114_06325</name>
</gene>
<dbReference type="RefSeq" id="WP_094764326.1">
    <property type="nucleotide sequence ID" value="NZ_FUKQ01000024.1"/>
</dbReference>
<dbReference type="AlphaFoldDB" id="A0A1R4JAA6"/>
<evidence type="ECO:0000259" key="3">
    <source>
        <dbReference type="SMART" id="SM00858"/>
    </source>
</evidence>
<dbReference type="EMBL" id="FUKQ01000024">
    <property type="protein sequence ID" value="SJN28735.1"/>
    <property type="molecule type" value="Genomic_DNA"/>
</dbReference>
<keyword evidence="5" id="KW-1185">Reference proteome</keyword>
<evidence type="ECO:0000313" key="5">
    <source>
        <dbReference type="Proteomes" id="UP000188342"/>
    </source>
</evidence>
<evidence type="ECO:0000313" key="4">
    <source>
        <dbReference type="EMBL" id="SJN28735.1"/>
    </source>
</evidence>
<keyword evidence="2" id="KW-1133">Transmembrane helix</keyword>
<feature type="region of interest" description="Disordered" evidence="1">
    <location>
        <begin position="1"/>
        <end position="23"/>
    </location>
</feature>
<proteinExistence type="predicted"/>
<feature type="transmembrane region" description="Helical" evidence="2">
    <location>
        <begin position="40"/>
        <end position="59"/>
    </location>
</feature>
<organism evidence="4 5">
    <name type="scientific">Luteococcus japonicus LSP_Lj1</name>
    <dbReference type="NCBI Taxonomy" id="1255658"/>
    <lineage>
        <taxon>Bacteria</taxon>
        <taxon>Bacillati</taxon>
        <taxon>Actinomycetota</taxon>
        <taxon>Actinomycetes</taxon>
        <taxon>Propionibacteriales</taxon>
        <taxon>Propionibacteriaceae</taxon>
        <taxon>Luteococcus</taxon>
    </lineage>
</organism>
<dbReference type="OrthoDB" id="3730539at2"/>
<dbReference type="InterPro" id="IPR013974">
    <property type="entry name" value="SAF"/>
</dbReference>
<evidence type="ECO:0000256" key="1">
    <source>
        <dbReference type="SAM" id="MobiDB-lite"/>
    </source>
</evidence>
<feature type="compositionally biased region" description="Basic and acidic residues" evidence="1">
    <location>
        <begin position="12"/>
        <end position="21"/>
    </location>
</feature>
<keyword evidence="2" id="KW-0812">Transmembrane</keyword>
<feature type="domain" description="SAF" evidence="3">
    <location>
        <begin position="66"/>
        <end position="129"/>
    </location>
</feature>
<keyword evidence="2" id="KW-0472">Membrane</keyword>